<evidence type="ECO:0000256" key="1">
    <source>
        <dbReference type="SAM" id="MobiDB-lite"/>
    </source>
</evidence>
<dbReference type="AlphaFoldDB" id="A0A1H4SX55"/>
<evidence type="ECO:0000313" key="2">
    <source>
        <dbReference type="EMBL" id="SEC48757.1"/>
    </source>
</evidence>
<organism evidence="2 3">
    <name type="scientific">Streptomyces melanosporofaciens</name>
    <dbReference type="NCBI Taxonomy" id="67327"/>
    <lineage>
        <taxon>Bacteria</taxon>
        <taxon>Bacillati</taxon>
        <taxon>Actinomycetota</taxon>
        <taxon>Actinomycetes</taxon>
        <taxon>Kitasatosporales</taxon>
        <taxon>Streptomycetaceae</taxon>
        <taxon>Streptomyces</taxon>
        <taxon>Streptomyces violaceusniger group</taxon>
    </lineage>
</organism>
<protein>
    <recommendedName>
        <fullName evidence="4">Homeodomain-like domain-containing protein</fullName>
    </recommendedName>
</protein>
<gene>
    <name evidence="2" type="ORF">SAMN04490356_4342</name>
</gene>
<keyword evidence="3" id="KW-1185">Reference proteome</keyword>
<reference evidence="3" key="1">
    <citation type="submission" date="2016-10" db="EMBL/GenBank/DDBJ databases">
        <authorList>
            <person name="Varghese N."/>
            <person name="Submissions S."/>
        </authorList>
    </citation>
    <scope>NUCLEOTIDE SEQUENCE [LARGE SCALE GENOMIC DNA]</scope>
    <source>
        <strain evidence="3">DSM 40318</strain>
    </source>
</reference>
<proteinExistence type="predicted"/>
<dbReference type="Proteomes" id="UP000198609">
    <property type="component" value="Unassembled WGS sequence"/>
</dbReference>
<accession>A0A1H4SX55</accession>
<name>A0A1H4SX55_STRMJ</name>
<dbReference type="EMBL" id="FNST01000002">
    <property type="protein sequence ID" value="SEC48757.1"/>
    <property type="molecule type" value="Genomic_DNA"/>
</dbReference>
<evidence type="ECO:0008006" key="4">
    <source>
        <dbReference type="Google" id="ProtNLM"/>
    </source>
</evidence>
<sequence>MPNDPVAMNAPRRRDGDSTGGLLDGSTTFEELRERAIALRKEGMSRRQIRDRLKVSNNDILNRLLEGEPPPEWTKRPNAKDDLRARAREMRLQGMTYDRIQLELGCSKSSISLWVRDLPKPDRPTRTREEASAIAKRGWEATLRQREIERQRTKLAAEQEIGRLTDRELFLVGVGLYWSEGAKSKHYRPAERVIFTNSDPDMIKIYLAWLRLLGITPDHLRFHLMIHESADATSAERFWASLAGADAASFDKTSLKRHDPKTTRKNVGESYRGCLAVRVLNGADLYRRIEGWWYGIVVGAQSTD</sequence>
<evidence type="ECO:0000313" key="3">
    <source>
        <dbReference type="Proteomes" id="UP000198609"/>
    </source>
</evidence>
<feature type="region of interest" description="Disordered" evidence="1">
    <location>
        <begin position="1"/>
        <end position="26"/>
    </location>
</feature>